<comment type="caution">
    <text evidence="2">The sequence shown here is derived from an EMBL/GenBank/DDBJ whole genome shotgun (WGS) entry which is preliminary data.</text>
</comment>
<gene>
    <name evidence="2" type="ORF">EW026_g8332</name>
</gene>
<evidence type="ECO:0000256" key="1">
    <source>
        <dbReference type="SAM" id="MobiDB-lite"/>
    </source>
</evidence>
<proteinExistence type="predicted"/>
<sequence length="56" mass="5989">MVPSGKDDDWELFARAQEELVLLAEDPAKEVAVSRASDVEDEGDIAADAKSLDDGV</sequence>
<reference evidence="2 3" key="1">
    <citation type="submission" date="2019-02" db="EMBL/GenBank/DDBJ databases">
        <title>Genome sequencing of the rare red list fungi Phlebia centrifuga.</title>
        <authorList>
            <person name="Buettner E."/>
            <person name="Kellner H."/>
        </authorList>
    </citation>
    <scope>NUCLEOTIDE SEQUENCE [LARGE SCALE GENOMIC DNA]</scope>
    <source>
        <strain evidence="2 3">DSM 108282</strain>
    </source>
</reference>
<organism evidence="2 3">
    <name type="scientific">Hermanssonia centrifuga</name>
    <dbReference type="NCBI Taxonomy" id="98765"/>
    <lineage>
        <taxon>Eukaryota</taxon>
        <taxon>Fungi</taxon>
        <taxon>Dikarya</taxon>
        <taxon>Basidiomycota</taxon>
        <taxon>Agaricomycotina</taxon>
        <taxon>Agaricomycetes</taxon>
        <taxon>Polyporales</taxon>
        <taxon>Meruliaceae</taxon>
        <taxon>Hermanssonia</taxon>
    </lineage>
</organism>
<dbReference type="Proteomes" id="UP000309038">
    <property type="component" value="Unassembled WGS sequence"/>
</dbReference>
<dbReference type="AlphaFoldDB" id="A0A4S4K689"/>
<accession>A0A4S4K689</accession>
<evidence type="ECO:0000313" key="3">
    <source>
        <dbReference type="Proteomes" id="UP000309038"/>
    </source>
</evidence>
<keyword evidence="3" id="KW-1185">Reference proteome</keyword>
<protein>
    <submittedName>
        <fullName evidence="2">Uncharacterized protein</fullName>
    </submittedName>
</protein>
<name>A0A4S4K689_9APHY</name>
<feature type="region of interest" description="Disordered" evidence="1">
    <location>
        <begin position="31"/>
        <end position="56"/>
    </location>
</feature>
<evidence type="ECO:0000313" key="2">
    <source>
        <dbReference type="EMBL" id="THG92637.1"/>
    </source>
</evidence>
<dbReference type="EMBL" id="SGPJ01001039">
    <property type="protein sequence ID" value="THG92637.1"/>
    <property type="molecule type" value="Genomic_DNA"/>
</dbReference>